<name>A0A2H4JEM6_9CAUD</name>
<protein>
    <recommendedName>
        <fullName evidence="1">HNH nuclease domain-containing protein</fullName>
    </recommendedName>
</protein>
<sequence length="204" mass="23792">MRHVWTDEHEKYIRNNIKGKTKKEMTEMFNKEFGTDVTTDKMKGFCSRKRIRSGVDCKFKKGVPSWNKGKSFPSRGRSAETQFKKGQKPDNTFPLGTIKITTDGYKFIKIKKRGSKNECWKQYTHYLWEQKHGPVPKGYCLIHLNQNRSDCSEENIALVSRKELVRINKLNLTSTDRNLTKAGINFVKLLNKQKEVKDKINATK</sequence>
<dbReference type="SUPFAM" id="SSF54060">
    <property type="entry name" value="His-Me finger endonucleases"/>
    <property type="match status" value="1"/>
</dbReference>
<reference evidence="2" key="1">
    <citation type="submission" date="2017-06" db="EMBL/GenBank/DDBJ databases">
        <title>Novel phages from South African skin metaviromes.</title>
        <authorList>
            <person name="van Zyl L.J."/>
            <person name="Abrahams Y."/>
            <person name="Stander E.A."/>
            <person name="Kirby B.M."/>
            <person name="Clavaud C."/>
            <person name="Farcet C."/>
            <person name="Breton L."/>
            <person name="Trindade M.I."/>
        </authorList>
    </citation>
    <scope>NUCLEOTIDE SEQUENCE</scope>
</reference>
<dbReference type="InterPro" id="IPR044925">
    <property type="entry name" value="His-Me_finger_sf"/>
</dbReference>
<proteinExistence type="predicted"/>
<dbReference type="Gene3D" id="3.90.75.20">
    <property type="match status" value="1"/>
</dbReference>
<feature type="domain" description="HNH nuclease" evidence="1">
    <location>
        <begin position="127"/>
        <end position="165"/>
    </location>
</feature>
<dbReference type="EMBL" id="MF417921">
    <property type="protein sequence ID" value="ASN71256.1"/>
    <property type="molecule type" value="Genomic_DNA"/>
</dbReference>
<evidence type="ECO:0000313" key="2">
    <source>
        <dbReference type="EMBL" id="ASN71256.1"/>
    </source>
</evidence>
<evidence type="ECO:0000259" key="1">
    <source>
        <dbReference type="Pfam" id="PF13392"/>
    </source>
</evidence>
<gene>
    <name evidence="2" type="ORF">10F5_59</name>
</gene>
<accession>A0A2H4JEM6</accession>
<organism evidence="2">
    <name type="scientific">uncultured Caudovirales phage</name>
    <dbReference type="NCBI Taxonomy" id="2100421"/>
    <lineage>
        <taxon>Viruses</taxon>
        <taxon>Duplodnaviria</taxon>
        <taxon>Heunggongvirae</taxon>
        <taxon>Uroviricota</taxon>
        <taxon>Caudoviricetes</taxon>
        <taxon>Peduoviridae</taxon>
        <taxon>Maltschvirus</taxon>
        <taxon>Maltschvirus maltsch</taxon>
    </lineage>
</organism>
<dbReference type="Pfam" id="PF13392">
    <property type="entry name" value="HNH_3"/>
    <property type="match status" value="1"/>
</dbReference>
<dbReference type="InterPro" id="IPR003615">
    <property type="entry name" value="HNH_nuc"/>
</dbReference>